<feature type="region of interest" description="Disordered" evidence="1">
    <location>
        <begin position="131"/>
        <end position="168"/>
    </location>
</feature>
<name>A0A221W7P3_9PSEU</name>
<sequence>MTAATTATPDRSGAPSTESFSGAGPSSADRSRCSLQVSFSELAAAIRQRLGRCGADEKQDGWRRLAELVDRLAADSTTRSLLVPGGDGESSSRCAAPTGAVRDPGMPDDIRHGTARPSVLVDGAAAAAGHGSTADAELGALPSATQTTGPRTGAESSAEGPNAPPACLRRGVDVESVPRAPMFGRPVFLHPATTLRGRLINEAAETHTPGGSSLGASVDAVRAAVEAARDQAQEAFHEFHRVSAETRAAVAEIDRRHDRPNVPALPLPPWPDVHTDIDRWWFRAGLAKEARSLPRLSDDLTSRARATAARALAAIRAWERTLDGGDSGEAAIARPCRPVTGVGPAVLSSPTRPAPPAEETPTPVLVSAFAGRPQAYGAAAGFTSEGHDTARDGATADGTDPAHDRAAATAAEHARVGNTTIPGDQTHGGDPTQAQAGMPTSAAVDGAATRPTARSERDLSWLTNHNGGVPVDRLRTPEAAVLREALAELDAVVAFDLTPLGRLTTGVDGTSRFPNGIVSRFVAAESRFGGDPSLRSCATELCSFLLSPALPELLCVATERLDRDRRWQDDRRAALAPLVRAARSHAGNARLLGSWIEVAARLDTLEADLMSERPRVSSGRPSGHPDHGTPGCDVRPRNTGPRNPHPRR</sequence>
<keyword evidence="3" id="KW-1185">Reference proteome</keyword>
<feature type="region of interest" description="Disordered" evidence="1">
    <location>
        <begin position="1"/>
        <end position="32"/>
    </location>
</feature>
<evidence type="ECO:0000256" key="1">
    <source>
        <dbReference type="SAM" id="MobiDB-lite"/>
    </source>
</evidence>
<dbReference type="RefSeq" id="WP_093943032.1">
    <property type="nucleotide sequence ID" value="NZ_CP022521.1"/>
</dbReference>
<dbReference type="AlphaFoldDB" id="A0A221W7P3"/>
<dbReference type="KEGG" id="ahg:AHOG_21830"/>
<protein>
    <submittedName>
        <fullName evidence="2">Uncharacterized protein</fullName>
    </submittedName>
</protein>
<feature type="compositionally biased region" description="Polar residues" evidence="1">
    <location>
        <begin position="1"/>
        <end position="20"/>
    </location>
</feature>
<evidence type="ECO:0000313" key="2">
    <source>
        <dbReference type="EMBL" id="ASO21982.1"/>
    </source>
</evidence>
<feature type="region of interest" description="Disordered" evidence="1">
    <location>
        <begin position="79"/>
        <end position="114"/>
    </location>
</feature>
<organism evidence="2 3">
    <name type="scientific">Actinoalloteichus hoggarensis</name>
    <dbReference type="NCBI Taxonomy" id="1470176"/>
    <lineage>
        <taxon>Bacteria</taxon>
        <taxon>Bacillati</taxon>
        <taxon>Actinomycetota</taxon>
        <taxon>Actinomycetes</taxon>
        <taxon>Pseudonocardiales</taxon>
        <taxon>Pseudonocardiaceae</taxon>
        <taxon>Actinoalloteichus</taxon>
    </lineage>
</organism>
<gene>
    <name evidence="2" type="ORF">AHOG_21830</name>
</gene>
<evidence type="ECO:0000313" key="3">
    <source>
        <dbReference type="Proteomes" id="UP000204221"/>
    </source>
</evidence>
<dbReference type="EMBL" id="CP022521">
    <property type="protein sequence ID" value="ASO21982.1"/>
    <property type="molecule type" value="Genomic_DNA"/>
</dbReference>
<feature type="region of interest" description="Disordered" evidence="1">
    <location>
        <begin position="383"/>
        <end position="466"/>
    </location>
</feature>
<reference evidence="2 3" key="1">
    <citation type="submission" date="2017-07" db="EMBL/GenBank/DDBJ databases">
        <title>Complete genome sequence of Actinoalloteichus hoggarensis DSM 45943, type strain of Actinoalloteichus hoggarensis.</title>
        <authorList>
            <person name="Ruckert C."/>
            <person name="Nouioui I."/>
            <person name="Willmese J."/>
            <person name="van Wezel G."/>
            <person name="Klenk H.-P."/>
            <person name="Kalinowski J."/>
            <person name="Zotchev S.B."/>
        </authorList>
    </citation>
    <scope>NUCLEOTIDE SEQUENCE [LARGE SCALE GENOMIC DNA]</scope>
    <source>
        <strain evidence="2 3">DSM 45943</strain>
    </source>
</reference>
<accession>A0A221W7P3</accession>
<dbReference type="Proteomes" id="UP000204221">
    <property type="component" value="Chromosome"/>
</dbReference>
<feature type="region of interest" description="Disordered" evidence="1">
    <location>
        <begin position="611"/>
        <end position="648"/>
    </location>
</feature>
<dbReference type="OrthoDB" id="9889395at2"/>
<proteinExistence type="predicted"/>